<feature type="transmembrane region" description="Helical" evidence="1">
    <location>
        <begin position="522"/>
        <end position="544"/>
    </location>
</feature>
<protein>
    <recommendedName>
        <fullName evidence="3">Acyltransferase 3 domain-containing protein</fullName>
    </recommendedName>
</protein>
<dbReference type="Proteomes" id="UP001516400">
    <property type="component" value="Unassembled WGS sequence"/>
</dbReference>
<feature type="transmembrane region" description="Helical" evidence="1">
    <location>
        <begin position="565"/>
        <end position="582"/>
    </location>
</feature>
<feature type="transmembrane region" description="Helical" evidence="1">
    <location>
        <begin position="376"/>
        <end position="395"/>
    </location>
</feature>
<dbReference type="InterPro" id="IPR002656">
    <property type="entry name" value="Acyl_transf_3_dom"/>
</dbReference>
<keyword evidence="5" id="KW-1185">Reference proteome</keyword>
<dbReference type="Pfam" id="PF01757">
    <property type="entry name" value="Acyl_transf_3"/>
    <property type="match status" value="1"/>
</dbReference>
<dbReference type="EMBL" id="JABFTP020000185">
    <property type="protein sequence ID" value="KAL3288861.1"/>
    <property type="molecule type" value="Genomic_DNA"/>
</dbReference>
<name>A0ABD2PE01_9CUCU</name>
<feature type="transmembrane region" description="Helical" evidence="1">
    <location>
        <begin position="156"/>
        <end position="177"/>
    </location>
</feature>
<keyword evidence="1" id="KW-1133">Transmembrane helix</keyword>
<feature type="transmembrane region" description="Helical" evidence="1">
    <location>
        <begin position="270"/>
        <end position="291"/>
    </location>
</feature>
<proteinExistence type="predicted"/>
<feature type="transmembrane region" description="Helical" evidence="1">
    <location>
        <begin position="452"/>
        <end position="470"/>
    </location>
</feature>
<accession>A0ABD2PE01</accession>
<dbReference type="PANTHER" id="PTHR11161">
    <property type="entry name" value="O-ACYLTRANSFERASE"/>
    <property type="match status" value="1"/>
</dbReference>
<feature type="domain" description="Acyltransferase 3" evidence="3">
    <location>
        <begin position="226"/>
        <end position="588"/>
    </location>
</feature>
<gene>
    <name evidence="4" type="ORF">HHI36_003308</name>
</gene>
<evidence type="ECO:0000256" key="1">
    <source>
        <dbReference type="SAM" id="Phobius"/>
    </source>
</evidence>
<feature type="transmembrane region" description="Helical" evidence="1">
    <location>
        <begin position="594"/>
        <end position="618"/>
    </location>
</feature>
<evidence type="ECO:0000256" key="2">
    <source>
        <dbReference type="SAM" id="SignalP"/>
    </source>
</evidence>
<feature type="transmembrane region" description="Helical" evidence="1">
    <location>
        <begin position="312"/>
        <end position="332"/>
    </location>
</feature>
<dbReference type="InterPro" id="IPR052728">
    <property type="entry name" value="O2_lipid_transport_reg"/>
</dbReference>
<reference evidence="4 5" key="1">
    <citation type="journal article" date="2021" name="BMC Biol.">
        <title>Horizontally acquired antibacterial genes associated with adaptive radiation of ladybird beetles.</title>
        <authorList>
            <person name="Li H.S."/>
            <person name="Tang X.F."/>
            <person name="Huang Y.H."/>
            <person name="Xu Z.Y."/>
            <person name="Chen M.L."/>
            <person name="Du X.Y."/>
            <person name="Qiu B.Y."/>
            <person name="Chen P.T."/>
            <person name="Zhang W."/>
            <person name="Slipinski A."/>
            <person name="Escalona H.E."/>
            <person name="Waterhouse R.M."/>
            <person name="Zwick A."/>
            <person name="Pang H."/>
        </authorList>
    </citation>
    <scope>NUCLEOTIDE SEQUENCE [LARGE SCALE GENOMIC DNA]</scope>
    <source>
        <strain evidence="4">SYSU2018</strain>
    </source>
</reference>
<feature type="transmembrane region" description="Helical" evidence="1">
    <location>
        <begin position="490"/>
        <end position="510"/>
    </location>
</feature>
<keyword evidence="2" id="KW-0732">Signal</keyword>
<feature type="transmembrane region" description="Helical" evidence="1">
    <location>
        <begin position="229"/>
        <end position="250"/>
    </location>
</feature>
<keyword evidence="1" id="KW-0472">Membrane</keyword>
<evidence type="ECO:0000313" key="4">
    <source>
        <dbReference type="EMBL" id="KAL3288861.1"/>
    </source>
</evidence>
<feature type="chain" id="PRO_5044808512" description="Acyltransferase 3 domain-containing protein" evidence="2">
    <location>
        <begin position="26"/>
        <end position="654"/>
    </location>
</feature>
<evidence type="ECO:0000313" key="5">
    <source>
        <dbReference type="Proteomes" id="UP001516400"/>
    </source>
</evidence>
<organism evidence="4 5">
    <name type="scientific">Cryptolaemus montrouzieri</name>
    <dbReference type="NCBI Taxonomy" id="559131"/>
    <lineage>
        <taxon>Eukaryota</taxon>
        <taxon>Metazoa</taxon>
        <taxon>Ecdysozoa</taxon>
        <taxon>Arthropoda</taxon>
        <taxon>Hexapoda</taxon>
        <taxon>Insecta</taxon>
        <taxon>Pterygota</taxon>
        <taxon>Neoptera</taxon>
        <taxon>Endopterygota</taxon>
        <taxon>Coleoptera</taxon>
        <taxon>Polyphaga</taxon>
        <taxon>Cucujiformia</taxon>
        <taxon>Coccinelloidea</taxon>
        <taxon>Coccinellidae</taxon>
        <taxon>Scymninae</taxon>
        <taxon>Scymnini</taxon>
        <taxon>Cryptolaemus</taxon>
    </lineage>
</organism>
<comment type="caution">
    <text evidence="4">The sequence shown here is derived from an EMBL/GenBank/DDBJ whole genome shotgun (WGS) entry which is preliminary data.</text>
</comment>
<dbReference type="PANTHER" id="PTHR11161:SF72">
    <property type="entry name" value="FI21449P1"/>
    <property type="match status" value="1"/>
</dbReference>
<feature type="transmembrane region" description="Helical" evidence="1">
    <location>
        <begin position="407"/>
        <end position="432"/>
    </location>
</feature>
<dbReference type="AlphaFoldDB" id="A0ABD2PE01"/>
<sequence length="654" mass="75396">MMVYSLFSAFTVFFLSLLFSDYVSSLVTERDYAHLPPVFKADDFDRCMLLGKSALYCTIEFQLAPLNPKESTDGWKQIEELSRDERNYRHDILRHGICIPFTCPNISIDISENSNFKNELADCYSRKFGRYDIYGTITRMHCQTNEPPSNDIYDLLVIYSLIVYVIFLILVSLYETLESSKFKQRKEQATGSKFAAVVHCFSIQKNWHRLTSGDSSTDESLKCIYGVKFYSMFVVISGHALMGTLHGPIINPRVREEIWNTITNKVTTGLGSLFIENFFVMSSLFLTLNLFQKNEKKSFGMADIFRNIVDRYLRLTPTMAIMLVIHCSLSKYTAKGPFWYHLIGEEFENCRRNGWTNFLYINNYVNSSQMCFSQTWYLAADMQLYIMGLVVIYMLKKFPKQMVKILGVFFIIGISIPGIVSFMNNCGLLLAYPERSYTIFLQVKDWHLLYSSGYSNIGASILGIIFGVLYREYYDKAEKRIFTTKIRSALFWILSIGLYVVTIYASFFVSNESGFYNNLINALWWSAAKTAVSISFSVFIYGLVEKKGGLFLTACRWKPAYYLSKLNYSAFLVHVFVGRVKAASIRSPIYISDYVFVTSVVELISMTYIFALVLCIAWEMPFNTLRKMCMGQDKKKMEKPSIEFTAVETNPEKI</sequence>
<feature type="signal peptide" evidence="2">
    <location>
        <begin position="1"/>
        <end position="25"/>
    </location>
</feature>
<keyword evidence="1" id="KW-0812">Transmembrane</keyword>
<evidence type="ECO:0000259" key="3">
    <source>
        <dbReference type="Pfam" id="PF01757"/>
    </source>
</evidence>